<dbReference type="CDD" id="cd03022">
    <property type="entry name" value="DsbA_HCCA_Iso"/>
    <property type="match status" value="1"/>
</dbReference>
<dbReference type="EMBL" id="JACGCU010000009">
    <property type="protein sequence ID" value="MBA6059085.1"/>
    <property type="molecule type" value="Genomic_DNA"/>
</dbReference>
<dbReference type="InterPro" id="IPR036249">
    <property type="entry name" value="Thioredoxin-like_sf"/>
</dbReference>
<comment type="similarity">
    <text evidence="1">Belongs to the GST superfamily. NadH family.</text>
</comment>
<sequence length="204" mass="22048">MHKHVDFYFDLGSPASYLAWTQLPALCARHGATLHYRPMLLGGVFQATGNASPAMIPAKGRYMFTDLARFAARYGVPFGLPPAFPVNTLHLMRGVMGTQLRAPERFEGLLAVLFKGLFAQQLNLSDVAVLDATLAEGGFDPHAFHALAADDEIKAALRQATEVAVQRGVFGAPTCFVGEEMFFGQDRLDFVEAALQQGASSLSS</sequence>
<dbReference type="GO" id="GO:0006749">
    <property type="term" value="P:glutathione metabolic process"/>
    <property type="evidence" value="ECO:0007669"/>
    <property type="project" value="TreeGrafter"/>
</dbReference>
<dbReference type="PIRSF" id="PIRSF006386">
    <property type="entry name" value="HCCAis_GSTk"/>
    <property type="match status" value="1"/>
</dbReference>
<feature type="active site" description="Nucleophile" evidence="2">
    <location>
        <position position="13"/>
    </location>
</feature>
<gene>
    <name evidence="4" type="ORF">H4C44_07870</name>
</gene>
<evidence type="ECO:0000256" key="2">
    <source>
        <dbReference type="PIRSR" id="PIRSR006386-1"/>
    </source>
</evidence>
<dbReference type="InterPro" id="IPR014440">
    <property type="entry name" value="HCCAis_GSTk"/>
</dbReference>
<dbReference type="Gene3D" id="3.40.30.10">
    <property type="entry name" value="Glutaredoxin"/>
    <property type="match status" value="1"/>
</dbReference>
<dbReference type="PANTHER" id="PTHR42943:SF2">
    <property type="entry name" value="GLUTATHIONE S-TRANSFERASE KAPPA 1"/>
    <property type="match status" value="1"/>
</dbReference>
<comment type="caution">
    <text evidence="4">The sequence shown here is derived from an EMBL/GenBank/DDBJ whole genome shotgun (WGS) entry which is preliminary data.</text>
</comment>
<dbReference type="GO" id="GO:0018845">
    <property type="term" value="F:2-hydroxychromene-2-carboxylate isomerase activity"/>
    <property type="evidence" value="ECO:0007669"/>
    <property type="project" value="UniProtKB-UniRule"/>
</dbReference>
<dbReference type="EC" id="5.99.1.4" evidence="1"/>
<dbReference type="GO" id="GO:1901170">
    <property type="term" value="P:naphthalene catabolic process"/>
    <property type="evidence" value="ECO:0007669"/>
    <property type="project" value="InterPro"/>
</dbReference>
<dbReference type="InterPro" id="IPR051924">
    <property type="entry name" value="GST_Kappa/NadH"/>
</dbReference>
<proteinExistence type="inferred from homology"/>
<dbReference type="RefSeq" id="WP_182365287.1">
    <property type="nucleotide sequence ID" value="NZ_JACGCU010000009.1"/>
</dbReference>
<feature type="domain" description="DSBA-like thioredoxin" evidence="3">
    <location>
        <begin position="5"/>
        <end position="196"/>
    </location>
</feature>
<keyword evidence="1 4" id="KW-0413">Isomerase</keyword>
<dbReference type="SUPFAM" id="SSF52833">
    <property type="entry name" value="Thioredoxin-like"/>
    <property type="match status" value="1"/>
</dbReference>
<evidence type="ECO:0000256" key="1">
    <source>
        <dbReference type="PIRNR" id="PIRNR006386"/>
    </source>
</evidence>
<dbReference type="InterPro" id="IPR044087">
    <property type="entry name" value="NahD-like"/>
</dbReference>
<organism evidence="4 5">
    <name type="scientific">Pseudomonas juntendi</name>
    <dbReference type="NCBI Taxonomy" id="2666183"/>
    <lineage>
        <taxon>Bacteria</taxon>
        <taxon>Pseudomonadati</taxon>
        <taxon>Pseudomonadota</taxon>
        <taxon>Gammaproteobacteria</taxon>
        <taxon>Pseudomonadales</taxon>
        <taxon>Pseudomonadaceae</taxon>
        <taxon>Pseudomonas</taxon>
    </lineage>
</organism>
<dbReference type="GO" id="GO:0004602">
    <property type="term" value="F:glutathione peroxidase activity"/>
    <property type="evidence" value="ECO:0007669"/>
    <property type="project" value="TreeGrafter"/>
</dbReference>
<evidence type="ECO:0000259" key="3">
    <source>
        <dbReference type="Pfam" id="PF01323"/>
    </source>
</evidence>
<dbReference type="PANTHER" id="PTHR42943">
    <property type="entry name" value="GLUTATHIONE S-TRANSFERASE KAPPA"/>
    <property type="match status" value="1"/>
</dbReference>
<accession>A0A7W2JHI1</accession>
<protein>
    <recommendedName>
        <fullName evidence="1">2-hydroxychromene-2-carboxylate isomerase</fullName>
        <ecNumber evidence="1">5.99.1.4</ecNumber>
    </recommendedName>
</protein>
<comment type="catalytic activity">
    <reaction evidence="1">
        <text>2-hydroxychromene-2-carboxylate = (3E)-4-(2-hydroxyphenyl)-2-oxobut-3-enoate</text>
        <dbReference type="Rhea" id="RHEA:27401"/>
        <dbReference type="ChEBI" id="CHEBI:59350"/>
        <dbReference type="ChEBI" id="CHEBI:59353"/>
        <dbReference type="EC" id="5.99.1.4"/>
    </reaction>
</comment>
<dbReference type="Pfam" id="PF01323">
    <property type="entry name" value="DSBA"/>
    <property type="match status" value="1"/>
</dbReference>
<dbReference type="AlphaFoldDB" id="A0A7W2JHI1"/>
<name>A0A7W2JHI1_9PSED</name>
<reference evidence="4 5" key="1">
    <citation type="submission" date="2020-07" db="EMBL/GenBank/DDBJ databases">
        <title>Diversity of carbapenemase encoding genes among Pseudomonas putida group clinical isolates in a tertiary Brazilian hospital.</title>
        <authorList>
            <person name="Alberto-Lei F."/>
            <person name="Nodari C.S."/>
            <person name="Streling A.P."/>
            <person name="Paulino J.T."/>
            <person name="Bessa-Neto F.O."/>
            <person name="Cayo R."/>
            <person name="Gales A.C."/>
        </authorList>
    </citation>
    <scope>NUCLEOTIDE SEQUENCE [LARGE SCALE GENOMIC DNA]</scope>
    <source>
        <strain evidence="4 5">14535</strain>
    </source>
</reference>
<dbReference type="InterPro" id="IPR001853">
    <property type="entry name" value="DSBA-like_thioredoxin_dom"/>
</dbReference>
<evidence type="ECO:0000313" key="4">
    <source>
        <dbReference type="EMBL" id="MBA6059085.1"/>
    </source>
</evidence>
<evidence type="ECO:0000313" key="5">
    <source>
        <dbReference type="Proteomes" id="UP000556620"/>
    </source>
</evidence>
<dbReference type="Proteomes" id="UP000556620">
    <property type="component" value="Unassembled WGS sequence"/>
</dbReference>
<dbReference type="GO" id="GO:0004364">
    <property type="term" value="F:glutathione transferase activity"/>
    <property type="evidence" value="ECO:0007669"/>
    <property type="project" value="TreeGrafter"/>
</dbReference>